<dbReference type="Proteomes" id="UP001497382">
    <property type="component" value="Unassembled WGS sequence"/>
</dbReference>
<accession>A0AAV1ZTB5</accession>
<protein>
    <submittedName>
        <fullName evidence="5">Uncharacterized protein</fullName>
    </submittedName>
</protein>
<proteinExistence type="predicted"/>
<keyword evidence="4" id="KW-0732">Signal</keyword>
<dbReference type="PANTHER" id="PTHR10380:SF173">
    <property type="entry name" value="CUTICULAR PROTEIN 47EF, ISOFORM C-RELATED"/>
    <property type="match status" value="1"/>
</dbReference>
<evidence type="ECO:0000313" key="5">
    <source>
        <dbReference type="EMBL" id="CAL1274999.1"/>
    </source>
</evidence>
<organism evidence="5 6">
    <name type="scientific">Larinioides sclopetarius</name>
    <dbReference type="NCBI Taxonomy" id="280406"/>
    <lineage>
        <taxon>Eukaryota</taxon>
        <taxon>Metazoa</taxon>
        <taxon>Ecdysozoa</taxon>
        <taxon>Arthropoda</taxon>
        <taxon>Chelicerata</taxon>
        <taxon>Arachnida</taxon>
        <taxon>Araneae</taxon>
        <taxon>Araneomorphae</taxon>
        <taxon>Entelegynae</taxon>
        <taxon>Araneoidea</taxon>
        <taxon>Araneidae</taxon>
        <taxon>Larinioides</taxon>
    </lineage>
</organism>
<evidence type="ECO:0000256" key="3">
    <source>
        <dbReference type="PROSITE-ProRule" id="PRU00497"/>
    </source>
</evidence>
<gene>
    <name evidence="5" type="ORF">LARSCL_LOCUS7836</name>
</gene>
<evidence type="ECO:0000256" key="4">
    <source>
        <dbReference type="SAM" id="SignalP"/>
    </source>
</evidence>
<dbReference type="Pfam" id="PF00379">
    <property type="entry name" value="Chitin_bind_4"/>
    <property type="match status" value="1"/>
</dbReference>
<dbReference type="InterPro" id="IPR000618">
    <property type="entry name" value="Insect_cuticle"/>
</dbReference>
<reference evidence="5 6" key="1">
    <citation type="submission" date="2024-04" db="EMBL/GenBank/DDBJ databases">
        <authorList>
            <person name="Rising A."/>
            <person name="Reimegard J."/>
            <person name="Sonavane S."/>
            <person name="Akerstrom W."/>
            <person name="Nylinder S."/>
            <person name="Hedman E."/>
            <person name="Kallberg Y."/>
        </authorList>
    </citation>
    <scope>NUCLEOTIDE SEQUENCE [LARGE SCALE GENOMIC DNA]</scope>
</reference>
<dbReference type="AlphaFoldDB" id="A0AAV1ZTB5"/>
<evidence type="ECO:0000313" key="6">
    <source>
        <dbReference type="Proteomes" id="UP001497382"/>
    </source>
</evidence>
<dbReference type="GO" id="GO:0062129">
    <property type="term" value="C:chitin-based extracellular matrix"/>
    <property type="evidence" value="ECO:0007669"/>
    <property type="project" value="TreeGrafter"/>
</dbReference>
<dbReference type="PROSITE" id="PS00233">
    <property type="entry name" value="CHIT_BIND_RR_1"/>
    <property type="match status" value="1"/>
</dbReference>
<dbReference type="PRINTS" id="PR00947">
    <property type="entry name" value="CUTICLE"/>
</dbReference>
<comment type="caution">
    <text evidence="5">The sequence shown here is derived from an EMBL/GenBank/DDBJ whole genome shotgun (WGS) entry which is preliminary data.</text>
</comment>
<dbReference type="InterPro" id="IPR031311">
    <property type="entry name" value="CHIT_BIND_RR_consensus"/>
</dbReference>
<dbReference type="GO" id="GO:0008010">
    <property type="term" value="F:structural constituent of chitin-based larval cuticle"/>
    <property type="evidence" value="ECO:0007669"/>
    <property type="project" value="TreeGrafter"/>
</dbReference>
<evidence type="ECO:0000256" key="2">
    <source>
        <dbReference type="ARBA" id="ARBA00022460"/>
    </source>
</evidence>
<keyword evidence="2 3" id="KW-0193">Cuticle</keyword>
<dbReference type="InterPro" id="IPR050468">
    <property type="entry name" value="Cuticle_Struct_Prot"/>
</dbReference>
<feature type="signal peptide" evidence="4">
    <location>
        <begin position="1"/>
        <end position="23"/>
    </location>
</feature>
<name>A0AAV1ZTB5_9ARAC</name>
<dbReference type="EMBL" id="CAXIEN010000081">
    <property type="protein sequence ID" value="CAL1274999.1"/>
    <property type="molecule type" value="Genomic_DNA"/>
</dbReference>
<evidence type="ECO:0000256" key="1">
    <source>
        <dbReference type="ARBA" id="ARBA00002980"/>
    </source>
</evidence>
<comment type="function">
    <text evidence="1">Component of the rigid cuticle of the spider.</text>
</comment>
<keyword evidence="6" id="KW-1185">Reference proteome</keyword>
<dbReference type="PANTHER" id="PTHR10380">
    <property type="entry name" value="CUTICLE PROTEIN"/>
    <property type="match status" value="1"/>
</dbReference>
<sequence length="181" mass="20001">MPIHHNILAIVGVKLSFLPHFWASRLPNITLFEKLECPCSTQIENPWTKTKVYVPLQTHHHDPQQYAFGFSVGDHHGEQHRQETGDGLAVRGSYGFTDANGVHRQVYYVADHAGFRAQVRTNEPGTANQNPASAQVISDVHAHDEHGHPSPYARYGIPQGGYGYGLTTGLLGGLGYINYGF</sequence>
<dbReference type="PROSITE" id="PS51155">
    <property type="entry name" value="CHIT_BIND_RR_2"/>
    <property type="match status" value="1"/>
</dbReference>
<feature type="chain" id="PRO_5043830606" evidence="4">
    <location>
        <begin position="24"/>
        <end position="181"/>
    </location>
</feature>